<reference evidence="2 3" key="1">
    <citation type="submission" date="2020-04" db="EMBL/GenBank/DDBJ databases">
        <title>Genome sequencing and assembly of Pseudoalteromonas arctica.</title>
        <authorList>
            <person name="Cook G.M."/>
        </authorList>
    </citation>
    <scope>NUCLEOTIDE SEQUENCE [LARGE SCALE GENOMIC DNA]</scope>
    <source>
        <strain evidence="2 3">NEC-BIFX-2020_001</strain>
    </source>
</reference>
<keyword evidence="1" id="KW-0812">Transmembrane</keyword>
<protein>
    <submittedName>
        <fullName evidence="2">Uncharacterized protein</fullName>
    </submittedName>
</protein>
<keyword evidence="1" id="KW-0472">Membrane</keyword>
<accession>A0AAP6Y7J7</accession>
<evidence type="ECO:0000313" key="3">
    <source>
        <dbReference type="Proteomes" id="UP000549590"/>
    </source>
</evidence>
<feature type="transmembrane region" description="Helical" evidence="1">
    <location>
        <begin position="69"/>
        <end position="87"/>
    </location>
</feature>
<dbReference type="EMBL" id="JABBYB010000020">
    <property type="protein sequence ID" value="NMP04975.1"/>
    <property type="molecule type" value="Genomic_DNA"/>
</dbReference>
<dbReference type="RefSeq" id="WP_139016087.1">
    <property type="nucleotide sequence ID" value="NZ_JABBYB010000020.1"/>
</dbReference>
<name>A0AAP6Y7J7_9GAMM</name>
<gene>
    <name evidence="2" type="ORF">HHE94_19955</name>
</gene>
<evidence type="ECO:0000256" key="1">
    <source>
        <dbReference type="SAM" id="Phobius"/>
    </source>
</evidence>
<feature type="transmembrane region" description="Helical" evidence="1">
    <location>
        <begin position="31"/>
        <end position="48"/>
    </location>
</feature>
<evidence type="ECO:0000313" key="2">
    <source>
        <dbReference type="EMBL" id="NMP04975.1"/>
    </source>
</evidence>
<organism evidence="2 3">
    <name type="scientific">Pseudoalteromonas arctica</name>
    <dbReference type="NCBI Taxonomy" id="394751"/>
    <lineage>
        <taxon>Bacteria</taxon>
        <taxon>Pseudomonadati</taxon>
        <taxon>Pseudomonadota</taxon>
        <taxon>Gammaproteobacteria</taxon>
        <taxon>Alteromonadales</taxon>
        <taxon>Pseudoalteromonadaceae</taxon>
        <taxon>Pseudoalteromonas</taxon>
    </lineage>
</organism>
<dbReference type="AlphaFoldDB" id="A0AAP6Y7J7"/>
<comment type="caution">
    <text evidence="2">The sequence shown here is derived from an EMBL/GenBank/DDBJ whole genome shotgun (WGS) entry which is preliminary data.</text>
</comment>
<dbReference type="Proteomes" id="UP000549590">
    <property type="component" value="Unassembled WGS sequence"/>
</dbReference>
<proteinExistence type="predicted"/>
<sequence>MSLNKVILLFSLSLFLVCGYLNERHGAEDWIASFFLYSVAHYYILPFCTGKPMSLPYSSEVAIKGERDGYRYFLFGISFVLGLAVLAN</sequence>
<keyword evidence="1" id="KW-1133">Transmembrane helix</keyword>